<evidence type="ECO:0000313" key="14">
    <source>
        <dbReference type="Proteomes" id="UP000178812"/>
    </source>
</evidence>
<name>A0A1F7WSP7_9BACT</name>
<gene>
    <name evidence="13" type="ORF">A2125_00065</name>
</gene>
<dbReference type="InterPro" id="IPR008915">
    <property type="entry name" value="Peptidase_M50"/>
</dbReference>
<dbReference type="GO" id="GO:0016020">
    <property type="term" value="C:membrane"/>
    <property type="evidence" value="ECO:0007669"/>
    <property type="project" value="UniProtKB-SubCell"/>
</dbReference>
<dbReference type="SMART" id="SM00228">
    <property type="entry name" value="PDZ"/>
    <property type="match status" value="1"/>
</dbReference>
<dbReference type="Pfam" id="PF17820">
    <property type="entry name" value="PDZ_6"/>
    <property type="match status" value="1"/>
</dbReference>
<dbReference type="InterPro" id="IPR001478">
    <property type="entry name" value="PDZ"/>
</dbReference>
<dbReference type="Proteomes" id="UP000178812">
    <property type="component" value="Unassembled WGS sequence"/>
</dbReference>
<dbReference type="PANTHER" id="PTHR42837:SF2">
    <property type="entry name" value="MEMBRANE METALLOPROTEASE ARASP2, CHLOROPLASTIC-RELATED"/>
    <property type="match status" value="1"/>
</dbReference>
<comment type="subcellular location">
    <subcellularLocation>
        <location evidence="2">Membrane</location>
        <topology evidence="2">Multi-pass membrane protein</topology>
    </subcellularLocation>
</comment>
<reference evidence="13 14" key="1">
    <citation type="journal article" date="2016" name="Nat. Commun.">
        <title>Thousands of microbial genomes shed light on interconnected biogeochemical processes in an aquifer system.</title>
        <authorList>
            <person name="Anantharaman K."/>
            <person name="Brown C.T."/>
            <person name="Hug L.A."/>
            <person name="Sharon I."/>
            <person name="Castelle C.J."/>
            <person name="Probst A.J."/>
            <person name="Thomas B.C."/>
            <person name="Singh A."/>
            <person name="Wilkins M.J."/>
            <person name="Karaoz U."/>
            <person name="Brodie E.L."/>
            <person name="Williams K.H."/>
            <person name="Hubbard S.S."/>
            <person name="Banfield J.F."/>
        </authorList>
    </citation>
    <scope>NUCLEOTIDE SEQUENCE [LARGE SCALE GENOMIC DNA]</scope>
</reference>
<dbReference type="PANTHER" id="PTHR42837">
    <property type="entry name" value="REGULATOR OF SIGMA-E PROTEASE RSEP"/>
    <property type="match status" value="1"/>
</dbReference>
<evidence type="ECO:0000256" key="3">
    <source>
        <dbReference type="ARBA" id="ARBA00007931"/>
    </source>
</evidence>
<keyword evidence="6" id="KW-0378">Hydrolase</keyword>
<evidence type="ECO:0000256" key="8">
    <source>
        <dbReference type="ARBA" id="ARBA00022989"/>
    </source>
</evidence>
<dbReference type="EMBL" id="MGFM01000028">
    <property type="protein sequence ID" value="OGM05667.1"/>
    <property type="molecule type" value="Genomic_DNA"/>
</dbReference>
<evidence type="ECO:0000256" key="10">
    <source>
        <dbReference type="ARBA" id="ARBA00023136"/>
    </source>
</evidence>
<dbReference type="GO" id="GO:0006508">
    <property type="term" value="P:proteolysis"/>
    <property type="evidence" value="ECO:0007669"/>
    <property type="project" value="UniProtKB-KW"/>
</dbReference>
<keyword evidence="9" id="KW-0482">Metalloprotease</keyword>
<comment type="similarity">
    <text evidence="3">Belongs to the peptidase M50B family.</text>
</comment>
<keyword evidence="7" id="KW-0862">Zinc</keyword>
<feature type="transmembrane region" description="Helical" evidence="11">
    <location>
        <begin position="275"/>
        <end position="297"/>
    </location>
</feature>
<evidence type="ECO:0000256" key="4">
    <source>
        <dbReference type="ARBA" id="ARBA00022670"/>
    </source>
</evidence>
<keyword evidence="10 11" id="KW-0472">Membrane</keyword>
<dbReference type="CDD" id="cd06163">
    <property type="entry name" value="S2P-M50_PDZ_RseP-like"/>
    <property type="match status" value="1"/>
</dbReference>
<organism evidence="13 14">
    <name type="scientific">Candidatus Woesebacteria bacterium GWB1_43_5</name>
    <dbReference type="NCBI Taxonomy" id="1802474"/>
    <lineage>
        <taxon>Bacteria</taxon>
        <taxon>Candidatus Woeseibacteriota</taxon>
    </lineage>
</organism>
<dbReference type="CDD" id="cd23081">
    <property type="entry name" value="cpPDZ_EcRseP-like"/>
    <property type="match status" value="1"/>
</dbReference>
<dbReference type="Gene3D" id="2.30.42.10">
    <property type="match status" value="1"/>
</dbReference>
<evidence type="ECO:0000256" key="7">
    <source>
        <dbReference type="ARBA" id="ARBA00022833"/>
    </source>
</evidence>
<feature type="domain" description="PDZ" evidence="12">
    <location>
        <begin position="107"/>
        <end position="183"/>
    </location>
</feature>
<evidence type="ECO:0000256" key="6">
    <source>
        <dbReference type="ARBA" id="ARBA00022801"/>
    </source>
</evidence>
<dbReference type="InterPro" id="IPR036034">
    <property type="entry name" value="PDZ_sf"/>
</dbReference>
<accession>A0A1F7WSP7</accession>
<dbReference type="InterPro" id="IPR041489">
    <property type="entry name" value="PDZ_6"/>
</dbReference>
<dbReference type="AlphaFoldDB" id="A0A1F7WSP7"/>
<sequence>MIISIISFLLVLSVLILIHEAGHFFAARRFGIWVEEFGLGLPPRAFGKKRGSTIYSLNWLPFGGFVRLHGESSEETISNPKVAFLNKSKKVRTLVIAAGVVMNLILGIVAFAVVYSFTGIPRDIGHVRILGSAEGSPAAAAGLKENDIVREVDGIKIVKNDEFIKLIDEQRGKETVLKIERDGKLAEVKVTPRVSPPEGEGALGVGITSSEIYYPPVWQRPFLGVYYGFGEAIFWGKAVLSGLGSMIRDLTGGHIPRDIAGPIGIFNITSEIASLGILPLINFAGILSVNLAVINILPFPALDGGRLVFVVFEAITRRRVTPRVEAAIHGVGMAVLLSLVLVISFFDIKRLAEFDRLPAFLMQFFK</sequence>
<evidence type="ECO:0000313" key="13">
    <source>
        <dbReference type="EMBL" id="OGM05667.1"/>
    </source>
</evidence>
<dbReference type="SUPFAM" id="SSF50156">
    <property type="entry name" value="PDZ domain-like"/>
    <property type="match status" value="1"/>
</dbReference>
<keyword evidence="5 11" id="KW-0812">Transmembrane</keyword>
<evidence type="ECO:0000259" key="12">
    <source>
        <dbReference type="SMART" id="SM00228"/>
    </source>
</evidence>
<evidence type="ECO:0000256" key="9">
    <source>
        <dbReference type="ARBA" id="ARBA00023049"/>
    </source>
</evidence>
<evidence type="ECO:0000256" key="5">
    <source>
        <dbReference type="ARBA" id="ARBA00022692"/>
    </source>
</evidence>
<comment type="cofactor">
    <cofactor evidence="1">
        <name>Zn(2+)</name>
        <dbReference type="ChEBI" id="CHEBI:29105"/>
    </cofactor>
</comment>
<evidence type="ECO:0000256" key="2">
    <source>
        <dbReference type="ARBA" id="ARBA00004141"/>
    </source>
</evidence>
<keyword evidence="4" id="KW-0645">Protease</keyword>
<evidence type="ECO:0000256" key="1">
    <source>
        <dbReference type="ARBA" id="ARBA00001947"/>
    </source>
</evidence>
<proteinExistence type="inferred from homology"/>
<dbReference type="Pfam" id="PF02163">
    <property type="entry name" value="Peptidase_M50"/>
    <property type="match status" value="1"/>
</dbReference>
<feature type="transmembrane region" description="Helical" evidence="11">
    <location>
        <begin position="94"/>
        <end position="118"/>
    </location>
</feature>
<comment type="caution">
    <text evidence="13">The sequence shown here is derived from an EMBL/GenBank/DDBJ whole genome shotgun (WGS) entry which is preliminary data.</text>
</comment>
<evidence type="ECO:0000256" key="11">
    <source>
        <dbReference type="SAM" id="Phobius"/>
    </source>
</evidence>
<dbReference type="InterPro" id="IPR004387">
    <property type="entry name" value="Pept_M50_Zn"/>
</dbReference>
<dbReference type="GO" id="GO:0004222">
    <property type="term" value="F:metalloendopeptidase activity"/>
    <property type="evidence" value="ECO:0007669"/>
    <property type="project" value="InterPro"/>
</dbReference>
<feature type="transmembrane region" description="Helical" evidence="11">
    <location>
        <begin position="326"/>
        <end position="346"/>
    </location>
</feature>
<protein>
    <recommendedName>
        <fullName evidence="12">PDZ domain-containing protein</fullName>
    </recommendedName>
</protein>
<keyword evidence="8 11" id="KW-1133">Transmembrane helix</keyword>